<evidence type="ECO:0000313" key="6">
    <source>
        <dbReference type="Proteomes" id="UP000640786"/>
    </source>
</evidence>
<evidence type="ECO:0000256" key="4">
    <source>
        <dbReference type="ARBA" id="ARBA00022825"/>
    </source>
</evidence>
<dbReference type="RefSeq" id="WP_191697795.1">
    <property type="nucleotide sequence ID" value="NZ_JACSQO010000011.1"/>
</dbReference>
<comment type="caution">
    <text evidence="5">The sequence shown here is derived from an EMBL/GenBank/DDBJ whole genome shotgun (WGS) entry which is preliminary data.</text>
</comment>
<evidence type="ECO:0000256" key="1">
    <source>
        <dbReference type="ARBA" id="ARBA00006534"/>
    </source>
</evidence>
<keyword evidence="6" id="KW-1185">Reference proteome</keyword>
<organism evidence="5 6">
    <name type="scientific">Psychrobacillus faecigallinarum</name>
    <dbReference type="NCBI Taxonomy" id="2762235"/>
    <lineage>
        <taxon>Bacteria</taxon>
        <taxon>Bacillati</taxon>
        <taxon>Bacillota</taxon>
        <taxon>Bacilli</taxon>
        <taxon>Bacillales</taxon>
        <taxon>Bacillaceae</taxon>
        <taxon>Psychrobacillus</taxon>
    </lineage>
</organism>
<dbReference type="EMBL" id="JACSQO010000011">
    <property type="protein sequence ID" value="MBD7945935.1"/>
    <property type="molecule type" value="Genomic_DNA"/>
</dbReference>
<proteinExistence type="inferred from homology"/>
<sequence length="211" mass="23552">MRMELCFIGGGHVLNGELNDVLEELECKINPNAKVLIIPFATDESRYDSWMESMRQAFARIPNVTLGLLHEELSKEKMVAMIQAYDVLYFIGGQPERLLQVILDKELTGTISSFPGLMIGYSAGALAFCTDCILTKDEDYPDTIVLQGLGLVDFSVEVHYRPESDNELLTLSKGRTIYALPDGSAIFYKDGNIDTRVNNIITFENSNKSIV</sequence>
<evidence type="ECO:0000256" key="2">
    <source>
        <dbReference type="ARBA" id="ARBA00022670"/>
    </source>
</evidence>
<evidence type="ECO:0000256" key="3">
    <source>
        <dbReference type="ARBA" id="ARBA00022801"/>
    </source>
</evidence>
<dbReference type="InterPro" id="IPR029062">
    <property type="entry name" value="Class_I_gatase-like"/>
</dbReference>
<reference evidence="5 6" key="1">
    <citation type="submission" date="2020-08" db="EMBL/GenBank/DDBJ databases">
        <title>A Genomic Blueprint of the Chicken Gut Microbiome.</title>
        <authorList>
            <person name="Gilroy R."/>
            <person name="Ravi A."/>
            <person name="Getino M."/>
            <person name="Pursley I."/>
            <person name="Horton D.L."/>
            <person name="Alikhan N.-F."/>
            <person name="Baker D."/>
            <person name="Gharbi K."/>
            <person name="Hall N."/>
            <person name="Watson M."/>
            <person name="Adriaenssens E.M."/>
            <person name="Foster-Nyarko E."/>
            <person name="Jarju S."/>
            <person name="Secka A."/>
            <person name="Antonio M."/>
            <person name="Oren A."/>
            <person name="Chaudhuri R."/>
            <person name="La Ragione R.M."/>
            <person name="Hildebrand F."/>
            <person name="Pallen M.J."/>
        </authorList>
    </citation>
    <scope>NUCLEOTIDE SEQUENCE [LARGE SCALE GENOMIC DNA]</scope>
    <source>
        <strain evidence="5 6">Sa2BUA9</strain>
    </source>
</reference>
<dbReference type="InterPro" id="IPR005320">
    <property type="entry name" value="Peptidase_S51"/>
</dbReference>
<evidence type="ECO:0000313" key="5">
    <source>
        <dbReference type="EMBL" id="MBD7945935.1"/>
    </source>
</evidence>
<protein>
    <submittedName>
        <fullName evidence="5">Type 1 glutamine amidotransferase-like domain-containing protein</fullName>
    </submittedName>
</protein>
<dbReference type="Gene3D" id="3.40.50.880">
    <property type="match status" value="1"/>
</dbReference>
<gene>
    <name evidence="5" type="ORF">H9650_17650</name>
</gene>
<dbReference type="SUPFAM" id="SSF52317">
    <property type="entry name" value="Class I glutamine amidotransferase-like"/>
    <property type="match status" value="1"/>
</dbReference>
<accession>A0ABR8RE13</accession>
<keyword evidence="4" id="KW-0720">Serine protease</keyword>
<dbReference type="Pfam" id="PF03575">
    <property type="entry name" value="Peptidase_S51"/>
    <property type="match status" value="1"/>
</dbReference>
<keyword evidence="2" id="KW-0645">Protease</keyword>
<keyword evidence="3" id="KW-0378">Hydrolase</keyword>
<name>A0ABR8RE13_9BACI</name>
<dbReference type="Proteomes" id="UP000640786">
    <property type="component" value="Unassembled WGS sequence"/>
</dbReference>
<comment type="similarity">
    <text evidence="1">Belongs to the peptidase S51 family.</text>
</comment>